<gene>
    <name evidence="1" type="ORF">V1517DRAFT_31318</name>
</gene>
<accession>A0ACC3TF94</accession>
<reference evidence="2" key="1">
    <citation type="journal article" date="2024" name="Front. Bioeng. Biotechnol.">
        <title>Genome-scale model development and genomic sequencing of the oleaginous clade Lipomyces.</title>
        <authorList>
            <person name="Czajka J.J."/>
            <person name="Han Y."/>
            <person name="Kim J."/>
            <person name="Mondo S.J."/>
            <person name="Hofstad B.A."/>
            <person name="Robles A."/>
            <person name="Haridas S."/>
            <person name="Riley R."/>
            <person name="LaButti K."/>
            <person name="Pangilinan J."/>
            <person name="Andreopoulos W."/>
            <person name="Lipzen A."/>
            <person name="Yan J."/>
            <person name="Wang M."/>
            <person name="Ng V."/>
            <person name="Grigoriev I.V."/>
            <person name="Spatafora J.W."/>
            <person name="Magnuson J.K."/>
            <person name="Baker S.E."/>
            <person name="Pomraning K.R."/>
        </authorList>
    </citation>
    <scope>NUCLEOTIDE SEQUENCE [LARGE SCALE GENOMIC DNA]</scope>
    <source>
        <strain evidence="2">CBS 10300</strain>
    </source>
</reference>
<sequence length="299" mass="34148">MKSLTHVFRTTINQLCRWHIEQNIMKNYRKYFSNVAEFDSFMKQIQKIASSVDRNCQEEELTQLRDKFPIQAADYFFDQRWTNGLCESWAEIHVRKYSNFGISTSLKLHTATKLVNRKGTEQSQQLSVVGSNQNLFVRLEIRNQINGNVVYNNIPTCAGDGICRRSEEVVSSGRGGTAEKCSSTIRSRYLLPCSHHIELGRPIDLPSIHPRWRVQATLAINVPPQHVDPAILAVLQDPPVAMPRIRKGRPKGMRRLQTSAEIVQQAADRTEKARQCGSWFRVREFLQAAHCLVGQTALT</sequence>
<proteinExistence type="predicted"/>
<comment type="caution">
    <text evidence="1">The sequence shown here is derived from an EMBL/GenBank/DDBJ whole genome shotgun (WGS) entry which is preliminary data.</text>
</comment>
<protein>
    <submittedName>
        <fullName evidence="1">Uncharacterized protein</fullName>
    </submittedName>
</protein>
<name>A0ACC3TF94_9ASCO</name>
<organism evidence="1 2">
    <name type="scientific">Lipomyces orientalis</name>
    <dbReference type="NCBI Taxonomy" id="1233043"/>
    <lineage>
        <taxon>Eukaryota</taxon>
        <taxon>Fungi</taxon>
        <taxon>Dikarya</taxon>
        <taxon>Ascomycota</taxon>
        <taxon>Saccharomycotina</taxon>
        <taxon>Lipomycetes</taxon>
        <taxon>Lipomycetales</taxon>
        <taxon>Lipomycetaceae</taxon>
        <taxon>Lipomyces</taxon>
    </lineage>
</organism>
<dbReference type="Proteomes" id="UP001489719">
    <property type="component" value="Unassembled WGS sequence"/>
</dbReference>
<evidence type="ECO:0000313" key="1">
    <source>
        <dbReference type="EMBL" id="KAK9319779.1"/>
    </source>
</evidence>
<keyword evidence="2" id="KW-1185">Reference proteome</keyword>
<dbReference type="EMBL" id="MU970163">
    <property type="protein sequence ID" value="KAK9319779.1"/>
    <property type="molecule type" value="Genomic_DNA"/>
</dbReference>
<evidence type="ECO:0000313" key="2">
    <source>
        <dbReference type="Proteomes" id="UP001489719"/>
    </source>
</evidence>